<keyword evidence="7 18" id="KW-0686">Riboflavin biosynthesis</keyword>
<dbReference type="NCBIfam" id="TIGR00506">
    <property type="entry name" value="ribB"/>
    <property type="match status" value="1"/>
</dbReference>
<dbReference type="Pfam" id="PF00926">
    <property type="entry name" value="DHBP_synthase"/>
    <property type="match status" value="1"/>
</dbReference>
<evidence type="ECO:0000256" key="10">
    <source>
        <dbReference type="ARBA" id="ARBA00022801"/>
    </source>
</evidence>
<dbReference type="InterPro" id="IPR000926">
    <property type="entry name" value="RibA"/>
</dbReference>
<dbReference type="PANTHER" id="PTHR21327">
    <property type="entry name" value="GTP CYCLOHYDROLASE II-RELATED"/>
    <property type="match status" value="1"/>
</dbReference>
<dbReference type="GO" id="GO:0030145">
    <property type="term" value="F:manganese ion binding"/>
    <property type="evidence" value="ECO:0007669"/>
    <property type="project" value="UniProtKB-UniRule"/>
</dbReference>
<comment type="pathway">
    <text evidence="5 18">Cofactor biosynthesis; riboflavin biosynthesis; 2-hydroxy-3-oxobutyl phosphate from D-ribulose 5-phosphate: step 1/1.</text>
</comment>
<dbReference type="Pfam" id="PF00925">
    <property type="entry name" value="GTP_cyclohydro2"/>
    <property type="match status" value="1"/>
</dbReference>
<dbReference type="PIRSF" id="PIRSF001259">
    <property type="entry name" value="RibA"/>
    <property type="match status" value="1"/>
</dbReference>
<dbReference type="InterPro" id="IPR032677">
    <property type="entry name" value="GTP_cyclohydro_II"/>
</dbReference>
<feature type="binding site" evidence="18">
    <location>
        <position position="32"/>
    </location>
    <ligand>
        <name>D-ribulose 5-phosphate</name>
        <dbReference type="ChEBI" id="CHEBI:58121"/>
    </ligand>
</feature>
<dbReference type="GO" id="GO:0008270">
    <property type="term" value="F:zinc ion binding"/>
    <property type="evidence" value="ECO:0007669"/>
    <property type="project" value="UniProtKB-UniRule"/>
</dbReference>
<evidence type="ECO:0000256" key="14">
    <source>
        <dbReference type="ARBA" id="ARBA00023211"/>
    </source>
</evidence>
<comment type="cofactor">
    <cofactor evidence="18">
        <name>Mg(2+)</name>
        <dbReference type="ChEBI" id="CHEBI:18420"/>
    </cofactor>
    <cofactor evidence="18">
        <name>Mn(2+)</name>
        <dbReference type="ChEBI" id="CHEBI:29035"/>
    </cofactor>
    <text evidence="18">Binds 2 divalent metal cations per subunit. Magnesium or manganese.</text>
</comment>
<dbReference type="STRING" id="582851.GCA_900162665_04348"/>
<dbReference type="SUPFAM" id="SSF55821">
    <property type="entry name" value="YrdC/RibB"/>
    <property type="match status" value="1"/>
</dbReference>
<dbReference type="Gene3D" id="3.40.50.10990">
    <property type="entry name" value="GTP cyclohydrolase II"/>
    <property type="match status" value="1"/>
</dbReference>
<evidence type="ECO:0000256" key="11">
    <source>
        <dbReference type="ARBA" id="ARBA00022833"/>
    </source>
</evidence>
<feature type="binding site" evidence="18">
    <location>
        <position position="142"/>
    </location>
    <ligand>
        <name>Mg(2+)</name>
        <dbReference type="ChEBI" id="CHEBI:18420"/>
        <label>2</label>
    </ligand>
</feature>
<evidence type="ECO:0000256" key="18">
    <source>
        <dbReference type="HAMAP-Rule" id="MF_00180"/>
    </source>
</evidence>
<accession>A0A511ZF63</accession>
<keyword evidence="12 18" id="KW-0460">Magnesium</keyword>
<name>A0A511ZF63_9BACI</name>
<keyword evidence="13 17" id="KW-0342">GTP-binding</keyword>
<dbReference type="EMBL" id="BJYM01000003">
    <property type="protein sequence ID" value="GEN86096.1"/>
    <property type="molecule type" value="Genomic_DNA"/>
</dbReference>
<comment type="pathway">
    <text evidence="4 17">Cofactor biosynthesis; riboflavin biosynthesis; 5-amino-6-(D-ribitylamino)uracil from GTP: step 1/4.</text>
</comment>
<reference evidence="20 21" key="1">
    <citation type="submission" date="2019-07" db="EMBL/GenBank/DDBJ databases">
        <title>Whole genome shotgun sequence of Oceanobacillus sojae NBRC 105379.</title>
        <authorList>
            <person name="Hosoyama A."/>
            <person name="Uohara A."/>
            <person name="Ohji S."/>
            <person name="Ichikawa N."/>
        </authorList>
    </citation>
    <scope>NUCLEOTIDE SEQUENCE [LARGE SCALE GENOMIC DNA]</scope>
    <source>
        <strain evidence="20 21">NBRC 105379</strain>
    </source>
</reference>
<evidence type="ECO:0000313" key="21">
    <source>
        <dbReference type="Proteomes" id="UP000321558"/>
    </source>
</evidence>
<feature type="binding site" evidence="17">
    <location>
        <begin position="292"/>
        <end position="294"/>
    </location>
    <ligand>
        <name>GTP</name>
        <dbReference type="ChEBI" id="CHEBI:37565"/>
    </ligand>
</feature>
<evidence type="ECO:0000256" key="12">
    <source>
        <dbReference type="ARBA" id="ARBA00022842"/>
    </source>
</evidence>
<dbReference type="Gene3D" id="3.90.870.10">
    <property type="entry name" value="DHBP synthase"/>
    <property type="match status" value="1"/>
</dbReference>
<evidence type="ECO:0000256" key="16">
    <source>
        <dbReference type="ARBA" id="ARBA00049295"/>
    </source>
</evidence>
<feature type="binding site" evidence="17">
    <location>
        <position position="354"/>
    </location>
    <ligand>
        <name>GTP</name>
        <dbReference type="ChEBI" id="CHEBI:37565"/>
    </ligand>
</feature>
<feature type="binding site" evidence="17">
    <location>
        <begin position="249"/>
        <end position="253"/>
    </location>
    <ligand>
        <name>GTP</name>
        <dbReference type="ChEBI" id="CHEBI:37565"/>
    </ligand>
</feature>
<feature type="binding site" evidence="17">
    <location>
        <position position="349"/>
    </location>
    <ligand>
        <name>GTP</name>
        <dbReference type="ChEBI" id="CHEBI:37565"/>
    </ligand>
</feature>
<keyword evidence="21" id="KW-1185">Reference proteome</keyword>
<comment type="similarity">
    <text evidence="18">Belongs to the DHBP synthase family.</text>
</comment>
<evidence type="ECO:0000259" key="19">
    <source>
        <dbReference type="Pfam" id="PF00925"/>
    </source>
</evidence>
<feature type="binding site" evidence="18">
    <location>
        <begin position="139"/>
        <end position="143"/>
    </location>
    <ligand>
        <name>D-ribulose 5-phosphate</name>
        <dbReference type="ChEBI" id="CHEBI:58121"/>
    </ligand>
</feature>
<feature type="site" description="Essential for catalytic activity" evidence="18">
    <location>
        <position position="163"/>
    </location>
</feature>
<evidence type="ECO:0000256" key="3">
    <source>
        <dbReference type="ARBA" id="ARBA00002284"/>
    </source>
</evidence>
<comment type="catalytic activity">
    <reaction evidence="16 17">
        <text>GTP + 4 H2O = 2,5-diamino-6-hydroxy-4-(5-phosphoribosylamino)-pyrimidine + formate + 2 phosphate + 3 H(+)</text>
        <dbReference type="Rhea" id="RHEA:23704"/>
        <dbReference type="ChEBI" id="CHEBI:15377"/>
        <dbReference type="ChEBI" id="CHEBI:15378"/>
        <dbReference type="ChEBI" id="CHEBI:15740"/>
        <dbReference type="ChEBI" id="CHEBI:37565"/>
        <dbReference type="ChEBI" id="CHEBI:43474"/>
        <dbReference type="ChEBI" id="CHEBI:58614"/>
        <dbReference type="EC" id="3.5.4.25"/>
    </reaction>
</comment>
<keyword evidence="10 17" id="KW-0378">Hydrolase</keyword>
<comment type="subunit">
    <text evidence="18">Homodimer.</text>
</comment>
<evidence type="ECO:0000256" key="13">
    <source>
        <dbReference type="ARBA" id="ARBA00023134"/>
    </source>
</evidence>
<evidence type="ECO:0000256" key="2">
    <source>
        <dbReference type="ARBA" id="ARBA00001936"/>
    </source>
</evidence>
<evidence type="ECO:0000256" key="5">
    <source>
        <dbReference type="ARBA" id="ARBA00004904"/>
    </source>
</evidence>
<dbReference type="PANTHER" id="PTHR21327:SF18">
    <property type="entry name" value="3,4-DIHYDROXY-2-BUTANONE 4-PHOSPHATE SYNTHASE"/>
    <property type="match status" value="1"/>
</dbReference>
<comment type="catalytic activity">
    <reaction evidence="1 18">
        <text>D-ribulose 5-phosphate = (2S)-2-hydroxy-3-oxobutyl phosphate + formate + H(+)</text>
        <dbReference type="Rhea" id="RHEA:18457"/>
        <dbReference type="ChEBI" id="CHEBI:15378"/>
        <dbReference type="ChEBI" id="CHEBI:15740"/>
        <dbReference type="ChEBI" id="CHEBI:58121"/>
        <dbReference type="ChEBI" id="CHEBI:58830"/>
        <dbReference type="EC" id="4.1.99.12"/>
    </reaction>
</comment>
<keyword evidence="11 17" id="KW-0862">Zinc</keyword>
<dbReference type="Proteomes" id="UP000321558">
    <property type="component" value="Unassembled WGS sequence"/>
</dbReference>
<dbReference type="HAMAP" id="MF_00180">
    <property type="entry name" value="RibB"/>
    <property type="match status" value="1"/>
</dbReference>
<feature type="binding site" evidence="17">
    <location>
        <position position="270"/>
    </location>
    <ligand>
        <name>GTP</name>
        <dbReference type="ChEBI" id="CHEBI:37565"/>
    </ligand>
</feature>
<dbReference type="OrthoDB" id="9793111at2"/>
<comment type="similarity">
    <text evidence="17">Belongs to the GTP cyclohydrolase II family.</text>
</comment>
<evidence type="ECO:0000256" key="9">
    <source>
        <dbReference type="ARBA" id="ARBA00022741"/>
    </source>
</evidence>
<feature type="active site" description="Proton acceptor" evidence="17">
    <location>
        <position position="326"/>
    </location>
</feature>
<feature type="binding site" evidence="17">
    <location>
        <position position="267"/>
    </location>
    <ligand>
        <name>Zn(2+)</name>
        <dbReference type="ChEBI" id="CHEBI:29105"/>
        <note>catalytic</note>
    </ligand>
</feature>
<dbReference type="InterPro" id="IPR036144">
    <property type="entry name" value="RibA-like_sf"/>
</dbReference>
<dbReference type="FunFam" id="3.90.870.10:FF:000001">
    <property type="entry name" value="Riboflavin biosynthesis protein RibBA"/>
    <property type="match status" value="1"/>
</dbReference>
<dbReference type="NCBIfam" id="NF001591">
    <property type="entry name" value="PRK00393.1"/>
    <property type="match status" value="1"/>
</dbReference>
<proteinExistence type="inferred from homology"/>
<dbReference type="GO" id="GO:0009231">
    <property type="term" value="P:riboflavin biosynthetic process"/>
    <property type="evidence" value="ECO:0007669"/>
    <property type="project" value="UniProtKB-UniRule"/>
</dbReference>
<evidence type="ECO:0000256" key="15">
    <source>
        <dbReference type="ARBA" id="ARBA00023239"/>
    </source>
</evidence>
<dbReference type="UniPathway" id="UPA00275">
    <property type="reaction ID" value="UER00399"/>
</dbReference>
<evidence type="ECO:0000256" key="1">
    <source>
        <dbReference type="ARBA" id="ARBA00000141"/>
    </source>
</evidence>
<evidence type="ECO:0000256" key="8">
    <source>
        <dbReference type="ARBA" id="ARBA00022723"/>
    </source>
</evidence>
<feature type="binding site" evidence="18">
    <location>
        <position position="28"/>
    </location>
    <ligand>
        <name>Mg(2+)</name>
        <dbReference type="ChEBI" id="CHEBI:18420"/>
        <label>2</label>
    </ligand>
</feature>
<keyword evidence="14 18" id="KW-0464">Manganese</keyword>
<keyword evidence="15 18" id="KW-0456">Lyase</keyword>
<feature type="binding site" evidence="17">
    <location>
        <position position="314"/>
    </location>
    <ligand>
        <name>GTP</name>
        <dbReference type="ChEBI" id="CHEBI:37565"/>
    </ligand>
</feature>
<dbReference type="EC" id="4.1.99.12" evidence="18"/>
<feature type="site" description="Essential for catalytic activity" evidence="18">
    <location>
        <position position="125"/>
    </location>
</feature>
<comment type="function">
    <text evidence="17">Catalyzes the conversion of GTP to 2,5-diamino-6-ribosylamino-4(3H)-pyrimidinone 5'-phosphate (DARP), formate and pyrophosphate.</text>
</comment>
<comment type="cofactor">
    <cofactor evidence="17">
        <name>Zn(2+)</name>
        <dbReference type="ChEBI" id="CHEBI:29105"/>
    </cofactor>
    <text evidence="17">Binds 1 zinc ion per subunit.</text>
</comment>
<comment type="cofactor">
    <cofactor evidence="2">
        <name>Mn(2+)</name>
        <dbReference type="ChEBI" id="CHEBI:29035"/>
    </cofactor>
</comment>
<dbReference type="EC" id="3.5.4.25" evidence="17"/>
<feature type="active site" description="Nucleophile" evidence="17">
    <location>
        <position position="328"/>
    </location>
</feature>
<sequence length="399" mass="44660">MTVQNIEAAVTALKQGRLIIVADDENREAEGDLVGLSSKAAAETINFMTKHARGLICAPVSEQIAKNLNLWEMTKENTDEYQTAFTISVDHKETTTGISAFERAKTIQELANIHSQAADFNRPGHIFPLIAKNGGVLERRGHTEAAVDLAKLAGDTETAYICEILKEDGTMARFQDLKQIAAEWNMPLVTIEELADYLAYSSIKVNAKVKLPTKHGDFDLSLYQDKEGKDQLVLSMGQIRDNEEPVLVRVHSECLTGDIFGSHRCDCGEQLEKAMQMIAAEGRGAILYLRQEGRGIGLLNKLKTYELQEQGADTYEANVSLGFLPDERRYDIAAWLLKKEGISKVRLLTNNPDKVKDLQQYGIEVAERISIETTIYHENKHYLKVKKDKFHHLLSIEGE</sequence>
<feature type="binding site" evidence="18">
    <location>
        <position position="28"/>
    </location>
    <ligand>
        <name>Mg(2+)</name>
        <dbReference type="ChEBI" id="CHEBI:18420"/>
        <label>1</label>
    </ligand>
</feature>
<feature type="binding site" evidence="18">
    <location>
        <begin position="27"/>
        <end position="28"/>
    </location>
    <ligand>
        <name>D-ribulose 5-phosphate</name>
        <dbReference type="ChEBI" id="CHEBI:58121"/>
    </ligand>
</feature>
<dbReference type="GO" id="GO:0005525">
    <property type="term" value="F:GTP binding"/>
    <property type="evidence" value="ECO:0007669"/>
    <property type="project" value="UniProtKB-KW"/>
</dbReference>
<protein>
    <recommendedName>
        <fullName evidence="17 18">Multifunctional fusion protein</fullName>
    </recommendedName>
    <domain>
        <recommendedName>
            <fullName evidence="17">GTP cyclohydrolase-2</fullName>
            <ecNumber evidence="17">3.5.4.25</ecNumber>
        </recommendedName>
        <alternativeName>
            <fullName evidence="17">GTP cyclohydrolase II</fullName>
        </alternativeName>
    </domain>
    <domain>
        <recommendedName>
            <fullName evidence="18">3,4-dihydroxy-2-butanone 4-phosphate synthase</fullName>
            <shortName evidence="18">DHBP synthase</shortName>
            <ecNumber evidence="18">4.1.99.12</ecNumber>
        </recommendedName>
    </domain>
</protein>
<dbReference type="AlphaFoldDB" id="A0A511ZF63"/>
<comment type="caution">
    <text evidence="20">The sequence shown here is derived from an EMBL/GenBank/DDBJ whole genome shotgun (WGS) entry which is preliminary data.</text>
</comment>
<gene>
    <name evidence="17 20" type="primary">ribA</name>
    <name evidence="18" type="synonym">ribB</name>
    <name evidence="20" type="ORF">OSO01_08350</name>
</gene>
<dbReference type="NCBIfam" id="TIGR00505">
    <property type="entry name" value="ribA"/>
    <property type="match status" value="1"/>
</dbReference>
<organism evidence="20 21">
    <name type="scientific">Oceanobacillus sojae</name>
    <dbReference type="NCBI Taxonomy" id="582851"/>
    <lineage>
        <taxon>Bacteria</taxon>
        <taxon>Bacillati</taxon>
        <taxon>Bacillota</taxon>
        <taxon>Bacilli</taxon>
        <taxon>Bacillales</taxon>
        <taxon>Bacillaceae</taxon>
        <taxon>Oceanobacillus</taxon>
    </lineage>
</organism>
<comment type="similarity">
    <text evidence="6">In the N-terminal section; belongs to the DHBP synthase family.</text>
</comment>
<dbReference type="HAMAP" id="MF_00179">
    <property type="entry name" value="RibA"/>
    <property type="match status" value="1"/>
</dbReference>
<evidence type="ECO:0000313" key="20">
    <source>
        <dbReference type="EMBL" id="GEN86096.1"/>
    </source>
</evidence>
<dbReference type="InterPro" id="IPR017945">
    <property type="entry name" value="DHBP_synth_RibB-like_a/b_dom"/>
</dbReference>
<keyword evidence="8 18" id="KW-0479">Metal-binding</keyword>
<feature type="binding site" evidence="17">
    <location>
        <position position="265"/>
    </location>
    <ligand>
        <name>Zn(2+)</name>
        <dbReference type="ChEBI" id="CHEBI:29105"/>
        <note>catalytic</note>
    </ligand>
</feature>
<dbReference type="RefSeq" id="WP_147208987.1">
    <property type="nucleotide sequence ID" value="NZ_BJYM01000003.1"/>
</dbReference>
<feature type="domain" description="GTP cyclohydrolase II" evidence="19">
    <location>
        <begin position="207"/>
        <end position="369"/>
    </location>
</feature>
<dbReference type="GO" id="GO:0008686">
    <property type="term" value="F:3,4-dihydroxy-2-butanone-4-phosphate synthase activity"/>
    <property type="evidence" value="ECO:0007669"/>
    <property type="project" value="UniProtKB-UniRule"/>
</dbReference>
<evidence type="ECO:0000256" key="7">
    <source>
        <dbReference type="ARBA" id="ARBA00022619"/>
    </source>
</evidence>
<comment type="function">
    <text evidence="3 18">Catalyzes the conversion of D-ribulose 5-phosphate to formate and 3,4-dihydroxy-2-butanone 4-phosphate.</text>
</comment>
<dbReference type="GO" id="GO:0003935">
    <property type="term" value="F:GTP cyclohydrolase II activity"/>
    <property type="evidence" value="ECO:0007669"/>
    <property type="project" value="UniProtKB-UniRule"/>
</dbReference>
<dbReference type="GO" id="GO:0005829">
    <property type="term" value="C:cytosol"/>
    <property type="evidence" value="ECO:0007669"/>
    <property type="project" value="TreeGrafter"/>
</dbReference>
<dbReference type="SUPFAM" id="SSF142695">
    <property type="entry name" value="RibA-like"/>
    <property type="match status" value="1"/>
</dbReference>
<feature type="binding site" evidence="17">
    <location>
        <position position="254"/>
    </location>
    <ligand>
        <name>Zn(2+)</name>
        <dbReference type="ChEBI" id="CHEBI:29105"/>
        <note>catalytic</note>
    </ligand>
</feature>
<evidence type="ECO:0000256" key="6">
    <source>
        <dbReference type="ARBA" id="ARBA00005520"/>
    </source>
</evidence>
<dbReference type="CDD" id="cd00641">
    <property type="entry name" value="GTP_cyclohydro2"/>
    <property type="match status" value="1"/>
</dbReference>
<keyword evidence="9 17" id="KW-0547">Nucleotide-binding</keyword>
<evidence type="ECO:0000256" key="17">
    <source>
        <dbReference type="HAMAP-Rule" id="MF_00179"/>
    </source>
</evidence>
<dbReference type="GO" id="GO:0000287">
    <property type="term" value="F:magnesium ion binding"/>
    <property type="evidence" value="ECO:0007669"/>
    <property type="project" value="UniProtKB-UniRule"/>
</dbReference>
<dbReference type="FunFam" id="3.40.50.10990:FF:000002">
    <property type="entry name" value="GTP cyclohydrolase-2"/>
    <property type="match status" value="1"/>
</dbReference>
<evidence type="ECO:0000256" key="4">
    <source>
        <dbReference type="ARBA" id="ARBA00004853"/>
    </source>
</evidence>
<dbReference type="InterPro" id="IPR000422">
    <property type="entry name" value="DHBP_synthase_RibB"/>
</dbReference>